<dbReference type="Pfam" id="PF13338">
    <property type="entry name" value="AbiEi_4"/>
    <property type="match status" value="1"/>
</dbReference>
<dbReference type="EMBL" id="CP001968">
    <property type="protein sequence ID" value="ADD67484.1"/>
    <property type="molecule type" value="Genomic_DNA"/>
</dbReference>
<dbReference type="RefSeq" id="WP_013010024.1">
    <property type="nucleotide sequence ID" value="NC_013943.1"/>
</dbReference>
<protein>
    <recommendedName>
        <fullName evidence="1">AbiEi antitoxin N-terminal domain-containing protein</fullName>
    </recommendedName>
</protein>
<dbReference type="Proteomes" id="UP000002012">
    <property type="component" value="Chromosome"/>
</dbReference>
<dbReference type="HOGENOM" id="CLU_089333_0_1_0"/>
<feature type="domain" description="AbiEi antitoxin N-terminal" evidence="1">
    <location>
        <begin position="22"/>
        <end position="59"/>
    </location>
</feature>
<dbReference type="KEGG" id="dap:Dacet_0698"/>
<gene>
    <name evidence="2" type="ordered locus">Dacet_0698</name>
</gene>
<proteinExistence type="predicted"/>
<keyword evidence="3" id="KW-1185">Reference proteome</keyword>
<evidence type="ECO:0000313" key="3">
    <source>
        <dbReference type="Proteomes" id="UP000002012"/>
    </source>
</evidence>
<reference evidence="2 3" key="1">
    <citation type="journal article" date="2010" name="Stand. Genomic Sci.">
        <title>Complete genome sequence of Denitrovibrio acetiphilus type strain (N2460).</title>
        <authorList>
            <person name="Kiss H."/>
            <person name="Lang E."/>
            <person name="Lapidus A."/>
            <person name="Copeland A."/>
            <person name="Nolan M."/>
            <person name="Glavina Del Rio T."/>
            <person name="Chen F."/>
            <person name="Lucas S."/>
            <person name="Tice H."/>
            <person name="Cheng J.F."/>
            <person name="Han C."/>
            <person name="Goodwin L."/>
            <person name="Pitluck S."/>
            <person name="Liolios K."/>
            <person name="Pati A."/>
            <person name="Ivanova N."/>
            <person name="Mavromatis K."/>
            <person name="Chen A."/>
            <person name="Palaniappan K."/>
            <person name="Land M."/>
            <person name="Hauser L."/>
            <person name="Chang Y.J."/>
            <person name="Jeffries C.D."/>
            <person name="Detter J.C."/>
            <person name="Brettin T."/>
            <person name="Spring S."/>
            <person name="Rohde M."/>
            <person name="Goker M."/>
            <person name="Woyke T."/>
            <person name="Bristow J."/>
            <person name="Eisen J.A."/>
            <person name="Markowitz V."/>
            <person name="Hugenholtz P."/>
            <person name="Kyrpides N.C."/>
            <person name="Klenk H.P."/>
        </authorList>
    </citation>
    <scope>NUCLEOTIDE SEQUENCE [LARGE SCALE GENOMIC DNA]</scope>
    <source>
        <strain evidence="3">DSM 12809 / NBRC 114555 / N2460</strain>
    </source>
</reference>
<dbReference type="eggNOG" id="COG5340">
    <property type="taxonomic scope" value="Bacteria"/>
</dbReference>
<sequence>MKSEGVGLFEEAKEVIRDIGFSTVTATQIIEAGVHPRTLYQMRDEGAIIQLARGLYCLPENVPVNFDMTVVATKYPKAVICIISALSFHELTTQIPHAVSIALPKGATTPKLKYPPINIHRFSDEAYSEGIETHMIDKIEVKIYSVEKTIADCFKFRNKLGMDIVLEALKMYKARKDFNVTKLVKYAKICRVDKIMKPYLEMLI</sequence>
<evidence type="ECO:0000313" key="2">
    <source>
        <dbReference type="EMBL" id="ADD67484.1"/>
    </source>
</evidence>
<dbReference type="AlphaFoldDB" id="D4H4U0"/>
<dbReference type="STRING" id="522772.Dacet_0698"/>
<dbReference type="PaxDb" id="522772-Dacet_0698"/>
<dbReference type="InterPro" id="IPR025159">
    <property type="entry name" value="AbiEi_N"/>
</dbReference>
<accession>D4H4U0</accession>
<name>D4H4U0_DENA2</name>
<organism evidence="2 3">
    <name type="scientific">Denitrovibrio acetiphilus (strain DSM 12809 / NBRC 114555 / N2460)</name>
    <dbReference type="NCBI Taxonomy" id="522772"/>
    <lineage>
        <taxon>Bacteria</taxon>
        <taxon>Pseudomonadati</taxon>
        <taxon>Deferribacterota</taxon>
        <taxon>Deferribacteres</taxon>
        <taxon>Deferribacterales</taxon>
        <taxon>Geovibrionaceae</taxon>
        <taxon>Denitrovibrio</taxon>
    </lineage>
</organism>
<evidence type="ECO:0000259" key="1">
    <source>
        <dbReference type="Pfam" id="PF13338"/>
    </source>
</evidence>
<dbReference type="InParanoid" id="D4H4U0"/>
<dbReference type="OrthoDB" id="9789781at2"/>